<comment type="caution">
    <text evidence="7">The sequence shown here is derived from an EMBL/GenBank/DDBJ whole genome shotgun (WGS) entry which is preliminary data.</text>
</comment>
<dbReference type="CDD" id="cd07035">
    <property type="entry name" value="TPP_PYR_POX_like"/>
    <property type="match status" value="1"/>
</dbReference>
<name>A0A6L3UZZ0_9BACI</name>
<feature type="domain" description="Thiamine pyrophosphate enzyme TPP-binding" evidence="5">
    <location>
        <begin position="376"/>
        <end position="522"/>
    </location>
</feature>
<dbReference type="RefSeq" id="WP_151537211.1">
    <property type="nucleotide sequence ID" value="NZ_WBOS01000021.1"/>
</dbReference>
<dbReference type="FunFam" id="3.40.50.970:FF:000007">
    <property type="entry name" value="Acetolactate synthase"/>
    <property type="match status" value="1"/>
</dbReference>
<dbReference type="InterPro" id="IPR012000">
    <property type="entry name" value="Thiamin_PyroP_enz_cen_dom"/>
</dbReference>
<dbReference type="Gene3D" id="3.40.50.1220">
    <property type="entry name" value="TPP-binding domain"/>
    <property type="match status" value="1"/>
</dbReference>
<reference evidence="7 8" key="1">
    <citation type="journal article" date="2016" name="Antonie Van Leeuwenhoek">
        <title>Bacillus depressus sp. nov., isolated from soil of a sunflower field.</title>
        <authorList>
            <person name="Wei X."/>
            <person name="Xin D."/>
            <person name="Xin Y."/>
            <person name="Zhang H."/>
            <person name="Wang T."/>
            <person name="Zhang J."/>
        </authorList>
    </citation>
    <scope>NUCLEOTIDE SEQUENCE [LARGE SCALE GENOMIC DNA]</scope>
    <source>
        <strain evidence="7 8">BZ1</strain>
    </source>
</reference>
<dbReference type="GO" id="GO:0009099">
    <property type="term" value="P:L-valine biosynthetic process"/>
    <property type="evidence" value="ECO:0007669"/>
    <property type="project" value="TreeGrafter"/>
</dbReference>
<dbReference type="GO" id="GO:0003984">
    <property type="term" value="F:acetolactate synthase activity"/>
    <property type="evidence" value="ECO:0007669"/>
    <property type="project" value="TreeGrafter"/>
</dbReference>
<dbReference type="InterPro" id="IPR029061">
    <property type="entry name" value="THDP-binding"/>
</dbReference>
<dbReference type="GO" id="GO:0005948">
    <property type="term" value="C:acetolactate synthase complex"/>
    <property type="evidence" value="ECO:0007669"/>
    <property type="project" value="TreeGrafter"/>
</dbReference>
<dbReference type="Pfam" id="PF02776">
    <property type="entry name" value="TPP_enzyme_N"/>
    <property type="match status" value="1"/>
</dbReference>
<dbReference type="GO" id="GO:0050660">
    <property type="term" value="F:flavin adenine dinucleotide binding"/>
    <property type="evidence" value="ECO:0007669"/>
    <property type="project" value="TreeGrafter"/>
</dbReference>
<dbReference type="EMBL" id="WBOS01000021">
    <property type="protein sequence ID" value="KAB2329090.1"/>
    <property type="molecule type" value="Genomic_DNA"/>
</dbReference>
<organism evidence="7 8">
    <name type="scientific">Cytobacillus depressus</name>
    <dbReference type="NCBI Taxonomy" id="1602942"/>
    <lineage>
        <taxon>Bacteria</taxon>
        <taxon>Bacillati</taxon>
        <taxon>Bacillota</taxon>
        <taxon>Bacilli</taxon>
        <taxon>Bacillales</taxon>
        <taxon>Bacillaceae</taxon>
        <taxon>Cytobacillus</taxon>
    </lineage>
</organism>
<evidence type="ECO:0000259" key="6">
    <source>
        <dbReference type="Pfam" id="PF02776"/>
    </source>
</evidence>
<dbReference type="GO" id="GO:0009097">
    <property type="term" value="P:isoleucine biosynthetic process"/>
    <property type="evidence" value="ECO:0007669"/>
    <property type="project" value="TreeGrafter"/>
</dbReference>
<dbReference type="AlphaFoldDB" id="A0A6L3UZZ0"/>
<keyword evidence="8" id="KW-1185">Reference proteome</keyword>
<dbReference type="InterPro" id="IPR011766">
    <property type="entry name" value="TPP_enzyme_TPP-bd"/>
</dbReference>
<dbReference type="GO" id="GO:0000287">
    <property type="term" value="F:magnesium ion binding"/>
    <property type="evidence" value="ECO:0007669"/>
    <property type="project" value="InterPro"/>
</dbReference>
<dbReference type="Pfam" id="PF00205">
    <property type="entry name" value="TPP_enzyme_M"/>
    <property type="match status" value="1"/>
</dbReference>
<dbReference type="Gene3D" id="3.40.50.970">
    <property type="match status" value="2"/>
</dbReference>
<protein>
    <submittedName>
        <fullName evidence="7">Acetolactate synthase large subunit</fullName>
    </submittedName>
</protein>
<dbReference type="Pfam" id="PF02775">
    <property type="entry name" value="TPP_enzyme_C"/>
    <property type="match status" value="1"/>
</dbReference>
<dbReference type="InterPro" id="IPR012001">
    <property type="entry name" value="Thiamin_PyroP_enz_TPP-bd_dom"/>
</dbReference>
<dbReference type="SUPFAM" id="SSF52467">
    <property type="entry name" value="DHS-like NAD/FAD-binding domain"/>
    <property type="match status" value="1"/>
</dbReference>
<gene>
    <name evidence="7" type="ORF">F7731_23455</name>
</gene>
<dbReference type="GO" id="GO:0030976">
    <property type="term" value="F:thiamine pyrophosphate binding"/>
    <property type="evidence" value="ECO:0007669"/>
    <property type="project" value="InterPro"/>
</dbReference>
<evidence type="ECO:0000259" key="4">
    <source>
        <dbReference type="Pfam" id="PF00205"/>
    </source>
</evidence>
<keyword evidence="2 3" id="KW-0786">Thiamine pyrophosphate</keyword>
<dbReference type="PANTHER" id="PTHR18968:SF129">
    <property type="entry name" value="ACETOLACTATE SYNTHASE"/>
    <property type="match status" value="1"/>
</dbReference>
<evidence type="ECO:0000256" key="3">
    <source>
        <dbReference type="RuleBase" id="RU362132"/>
    </source>
</evidence>
<evidence type="ECO:0000256" key="2">
    <source>
        <dbReference type="ARBA" id="ARBA00023052"/>
    </source>
</evidence>
<comment type="similarity">
    <text evidence="1 3">Belongs to the TPP enzyme family.</text>
</comment>
<evidence type="ECO:0000313" key="7">
    <source>
        <dbReference type="EMBL" id="KAB2329090.1"/>
    </source>
</evidence>
<dbReference type="PANTHER" id="PTHR18968">
    <property type="entry name" value="THIAMINE PYROPHOSPHATE ENZYMES"/>
    <property type="match status" value="1"/>
</dbReference>
<feature type="domain" description="Thiamine pyrophosphate enzyme central" evidence="4">
    <location>
        <begin position="187"/>
        <end position="320"/>
    </location>
</feature>
<evidence type="ECO:0000259" key="5">
    <source>
        <dbReference type="Pfam" id="PF02775"/>
    </source>
</evidence>
<accession>A0A6L3UZZ0</accession>
<sequence>MKATDVLVRCLENEGVEYIFGIMGKETLDLVDSLSKSKQIQFVNTRHEQGAAFMADVYGRLSHKAGVCMSTLGPGATNLLTGIASATLDFSPVVALIGQAGLDRQHKESHQYLDLVKIYAPATKWSVQIKDSQTIAEVINKAFRIAQMEKPGAVMVELPENLAAQLILNNAMNARPLPKCVPTNEEIQAAINLINNSQKPFIVIGNGVVREDAVNGVKAFIDRLQAPVTHSIKAKGILPKDHSQNYFTFGFKEQDKVLPGLKEADLLIIVGFDFVEQLPKEWNKKKVPVIHIHTVPAESDEYYPVQAELAGNLKEMFQAINDVEVMPKSWEPSGNLREKIRQAYFLNDVKTSTLSMTSILQSIEKRSCEKTIVVSDVGAHKVSIARTFQPKGPNKLIMSNGLATMGIAIPGSIGAKLARSEDPVICITGDGGALMNFAEIETAARLGLSFVIIILNDSKLKLEEQMMMKQFGNTYGTSFGNPDFVQLAKSFGIKGVRPADLQEFESMLDEALKQKELTLIEIQLEKG</sequence>
<feature type="domain" description="Thiamine pyrophosphate enzyme N-terminal TPP-binding" evidence="6">
    <location>
        <begin position="1"/>
        <end position="116"/>
    </location>
</feature>
<evidence type="ECO:0000256" key="1">
    <source>
        <dbReference type="ARBA" id="ARBA00007812"/>
    </source>
</evidence>
<dbReference type="NCBIfam" id="NF006187">
    <property type="entry name" value="PRK08322.1"/>
    <property type="match status" value="1"/>
</dbReference>
<dbReference type="SUPFAM" id="SSF52518">
    <property type="entry name" value="Thiamin diphosphate-binding fold (THDP-binding)"/>
    <property type="match status" value="2"/>
</dbReference>
<dbReference type="OrthoDB" id="4494979at2"/>
<proteinExistence type="inferred from homology"/>
<dbReference type="InterPro" id="IPR029035">
    <property type="entry name" value="DHS-like_NAD/FAD-binding_dom"/>
</dbReference>
<dbReference type="InterPro" id="IPR045229">
    <property type="entry name" value="TPP_enz"/>
</dbReference>
<evidence type="ECO:0000313" key="8">
    <source>
        <dbReference type="Proteomes" id="UP000481030"/>
    </source>
</evidence>
<dbReference type="Proteomes" id="UP000481030">
    <property type="component" value="Unassembled WGS sequence"/>
</dbReference>